<dbReference type="Proteomes" id="UP000267585">
    <property type="component" value="Unassembled WGS sequence"/>
</dbReference>
<evidence type="ECO:0000313" key="1">
    <source>
        <dbReference type="EMBL" id="RTE52147.1"/>
    </source>
</evidence>
<reference evidence="1 2" key="1">
    <citation type="submission" date="2018-11" db="EMBL/GenBank/DDBJ databases">
        <title>Arenibacter aquaticus sp.nov., a marine bacterium isolated from surface seawater in the South China Sea.</title>
        <authorList>
            <person name="Guo J."/>
            <person name="Sun J."/>
        </authorList>
    </citation>
    <scope>NUCLEOTIDE SEQUENCE [LARGE SCALE GENOMIC DNA]</scope>
    <source>
        <strain evidence="1 2">GUO666</strain>
    </source>
</reference>
<sequence>MKIRIKGNSIRYRLTKTEVETFCRKGYYEEKTEFKDQCFTYKLRSRKDIFNMNADFKSDTITMYLPENDKDRWATSDLVGFKHVLPLGNGKELLLVLEKDFVCLDETIEDQSDNYPNPLLEKKK</sequence>
<dbReference type="OrthoDB" id="7060517at2"/>
<dbReference type="AlphaFoldDB" id="A0A430JZE9"/>
<dbReference type="EMBL" id="RQPJ01000021">
    <property type="protein sequence ID" value="RTE52147.1"/>
    <property type="molecule type" value="Genomic_DNA"/>
</dbReference>
<organism evidence="1 2">
    <name type="scientific">Arenibacter aquaticus</name>
    <dbReference type="NCBI Taxonomy" id="2489054"/>
    <lineage>
        <taxon>Bacteria</taxon>
        <taxon>Pseudomonadati</taxon>
        <taxon>Bacteroidota</taxon>
        <taxon>Flavobacteriia</taxon>
        <taxon>Flavobacteriales</taxon>
        <taxon>Flavobacteriaceae</taxon>
        <taxon>Arenibacter</taxon>
    </lineage>
</organism>
<dbReference type="Pfam" id="PF22668">
    <property type="entry name" value="DUF7009"/>
    <property type="match status" value="1"/>
</dbReference>
<gene>
    <name evidence="1" type="ORF">EHW67_18315</name>
</gene>
<dbReference type="InterPro" id="IPR053825">
    <property type="entry name" value="DUF7009"/>
</dbReference>
<comment type="caution">
    <text evidence="1">The sequence shown here is derived from an EMBL/GenBank/DDBJ whole genome shotgun (WGS) entry which is preliminary data.</text>
</comment>
<protein>
    <submittedName>
        <fullName evidence="1">Uncharacterized protein</fullName>
    </submittedName>
</protein>
<name>A0A430JZE9_9FLAO</name>
<accession>A0A430JZE9</accession>
<proteinExistence type="predicted"/>
<dbReference type="RefSeq" id="WP_126163832.1">
    <property type="nucleotide sequence ID" value="NZ_RQPJ01000021.1"/>
</dbReference>
<keyword evidence="2" id="KW-1185">Reference proteome</keyword>
<evidence type="ECO:0000313" key="2">
    <source>
        <dbReference type="Proteomes" id="UP000267585"/>
    </source>
</evidence>